<gene>
    <name evidence="2" type="ORF">CSSPTR1EN2_LOCUS3425</name>
</gene>
<evidence type="ECO:0000313" key="2">
    <source>
        <dbReference type="EMBL" id="CAK9196341.1"/>
    </source>
</evidence>
<feature type="compositionally biased region" description="Polar residues" evidence="1">
    <location>
        <begin position="52"/>
        <end position="79"/>
    </location>
</feature>
<sequence>MLMEVWPRDDESSITLRLAPPLRLEADGSGMPTEVWLKEDEISDVTLRLEPLQQSGGNSEQQQFQTGRLRKMTSSLQKIQKTRPLRPLSKRRIPGARAVIEEDARTGRCCCYPACPLCISAAMSILRCMLGGAMVKE</sequence>
<proteinExistence type="predicted"/>
<organism evidence="2 3">
    <name type="scientific">Sphagnum troendelagicum</name>
    <dbReference type="NCBI Taxonomy" id="128251"/>
    <lineage>
        <taxon>Eukaryota</taxon>
        <taxon>Viridiplantae</taxon>
        <taxon>Streptophyta</taxon>
        <taxon>Embryophyta</taxon>
        <taxon>Bryophyta</taxon>
        <taxon>Sphagnophytina</taxon>
        <taxon>Sphagnopsida</taxon>
        <taxon>Sphagnales</taxon>
        <taxon>Sphagnaceae</taxon>
        <taxon>Sphagnum</taxon>
    </lineage>
</organism>
<dbReference type="Proteomes" id="UP001497512">
    <property type="component" value="Chromosome 11"/>
</dbReference>
<dbReference type="EMBL" id="OZ019903">
    <property type="protein sequence ID" value="CAK9196341.1"/>
    <property type="molecule type" value="Genomic_DNA"/>
</dbReference>
<keyword evidence="3" id="KW-1185">Reference proteome</keyword>
<evidence type="ECO:0000256" key="1">
    <source>
        <dbReference type="SAM" id="MobiDB-lite"/>
    </source>
</evidence>
<name>A0ABP0TGW5_9BRYO</name>
<accession>A0ABP0TGW5</accession>
<evidence type="ECO:0000313" key="3">
    <source>
        <dbReference type="Proteomes" id="UP001497512"/>
    </source>
</evidence>
<protein>
    <submittedName>
        <fullName evidence="2">Uncharacterized protein</fullName>
    </submittedName>
</protein>
<reference evidence="2" key="1">
    <citation type="submission" date="2024-02" db="EMBL/GenBank/DDBJ databases">
        <authorList>
            <consortium name="ELIXIR-Norway"/>
            <consortium name="Elixir Norway"/>
        </authorList>
    </citation>
    <scope>NUCLEOTIDE SEQUENCE</scope>
</reference>
<feature type="region of interest" description="Disordered" evidence="1">
    <location>
        <begin position="52"/>
        <end position="87"/>
    </location>
</feature>